<dbReference type="Pfam" id="PF04014">
    <property type="entry name" value="MazE_antitoxin"/>
    <property type="match status" value="1"/>
</dbReference>
<feature type="domain" description="SpoVT-AbrB" evidence="2">
    <location>
        <begin position="2"/>
        <end position="47"/>
    </location>
</feature>
<dbReference type="AlphaFoldDB" id="A0A2H0RCL8"/>
<comment type="caution">
    <text evidence="3">The sequence shown here is derived from an EMBL/GenBank/DDBJ whole genome shotgun (WGS) entry which is preliminary data.</text>
</comment>
<dbReference type="Proteomes" id="UP000230214">
    <property type="component" value="Unassembled WGS sequence"/>
</dbReference>
<proteinExistence type="predicted"/>
<dbReference type="EMBL" id="PCXU01000011">
    <property type="protein sequence ID" value="PIR43794.1"/>
    <property type="molecule type" value="Genomic_DNA"/>
</dbReference>
<dbReference type="GO" id="GO:0003677">
    <property type="term" value="F:DNA binding"/>
    <property type="evidence" value="ECO:0007669"/>
    <property type="project" value="UniProtKB-UniRule"/>
</dbReference>
<organism evidence="3 4">
    <name type="scientific">candidate division WWE3 bacterium CG10_big_fil_rev_8_21_14_0_10_32_10</name>
    <dbReference type="NCBI Taxonomy" id="1975090"/>
    <lineage>
        <taxon>Bacteria</taxon>
        <taxon>Katanobacteria</taxon>
    </lineage>
</organism>
<evidence type="ECO:0000259" key="2">
    <source>
        <dbReference type="PROSITE" id="PS51740"/>
    </source>
</evidence>
<dbReference type="SMART" id="SM00966">
    <property type="entry name" value="SpoVT_AbrB"/>
    <property type="match status" value="1"/>
</dbReference>
<dbReference type="Gene3D" id="2.10.260.10">
    <property type="match status" value="1"/>
</dbReference>
<evidence type="ECO:0000256" key="1">
    <source>
        <dbReference type="PROSITE-ProRule" id="PRU01076"/>
    </source>
</evidence>
<dbReference type="NCBIfam" id="TIGR01439">
    <property type="entry name" value="lp_hng_hel_AbrB"/>
    <property type="match status" value="1"/>
</dbReference>
<name>A0A2H0RCL8_UNCKA</name>
<evidence type="ECO:0000313" key="3">
    <source>
        <dbReference type="EMBL" id="PIR43794.1"/>
    </source>
</evidence>
<protein>
    <recommendedName>
        <fullName evidence="2">SpoVT-AbrB domain-containing protein</fullName>
    </recommendedName>
</protein>
<dbReference type="InterPro" id="IPR037914">
    <property type="entry name" value="SpoVT-AbrB_sf"/>
</dbReference>
<evidence type="ECO:0000313" key="4">
    <source>
        <dbReference type="Proteomes" id="UP000230214"/>
    </source>
</evidence>
<dbReference type="InterPro" id="IPR007159">
    <property type="entry name" value="SpoVT-AbrB_dom"/>
</dbReference>
<dbReference type="PROSITE" id="PS51740">
    <property type="entry name" value="SPOVT_ABRB"/>
    <property type="match status" value="1"/>
</dbReference>
<gene>
    <name evidence="3" type="ORF">COV24_00960</name>
</gene>
<reference evidence="3 4" key="1">
    <citation type="submission" date="2017-09" db="EMBL/GenBank/DDBJ databases">
        <title>Depth-based differentiation of microbial function through sediment-hosted aquifers and enrichment of novel symbionts in the deep terrestrial subsurface.</title>
        <authorList>
            <person name="Probst A.J."/>
            <person name="Ladd B."/>
            <person name="Jarett J.K."/>
            <person name="Geller-Mcgrath D.E."/>
            <person name="Sieber C.M."/>
            <person name="Emerson J.B."/>
            <person name="Anantharaman K."/>
            <person name="Thomas B.C."/>
            <person name="Malmstrom R."/>
            <person name="Stieglmeier M."/>
            <person name="Klingl A."/>
            <person name="Woyke T."/>
            <person name="Ryan C.M."/>
            <person name="Banfield J.F."/>
        </authorList>
    </citation>
    <scope>NUCLEOTIDE SEQUENCE [LARGE SCALE GENOMIC DNA]</scope>
    <source>
        <strain evidence="3">CG10_big_fil_rev_8_21_14_0_10_32_10</strain>
    </source>
</reference>
<keyword evidence="1" id="KW-0238">DNA-binding</keyword>
<dbReference type="SUPFAM" id="SSF89447">
    <property type="entry name" value="AbrB/MazE/MraZ-like"/>
    <property type="match status" value="1"/>
</dbReference>
<accession>A0A2H0RCL8</accession>
<sequence>MSNITSLTQKGQVVIPKSIRNHFNLKAFDKLFFRIENNKIVAEPVNDTNGVFGMFKTNSYISKQKQKSIVKKFIESKFKK</sequence>